<dbReference type="Proteomes" id="UP000775213">
    <property type="component" value="Unassembled WGS sequence"/>
</dbReference>
<proteinExistence type="predicted"/>
<accession>A0AAV7GUN9</accession>
<organism evidence="2 3">
    <name type="scientific">Dendrobium chrysotoxum</name>
    <name type="common">Orchid</name>
    <dbReference type="NCBI Taxonomy" id="161865"/>
    <lineage>
        <taxon>Eukaryota</taxon>
        <taxon>Viridiplantae</taxon>
        <taxon>Streptophyta</taxon>
        <taxon>Embryophyta</taxon>
        <taxon>Tracheophyta</taxon>
        <taxon>Spermatophyta</taxon>
        <taxon>Magnoliopsida</taxon>
        <taxon>Liliopsida</taxon>
        <taxon>Asparagales</taxon>
        <taxon>Orchidaceae</taxon>
        <taxon>Epidendroideae</taxon>
        <taxon>Malaxideae</taxon>
        <taxon>Dendrobiinae</taxon>
        <taxon>Dendrobium</taxon>
    </lineage>
</organism>
<feature type="region of interest" description="Disordered" evidence="1">
    <location>
        <begin position="43"/>
        <end position="69"/>
    </location>
</feature>
<protein>
    <submittedName>
        <fullName evidence="2">Uncharacterized protein</fullName>
    </submittedName>
</protein>
<name>A0AAV7GUN9_DENCH</name>
<reference evidence="2 3" key="1">
    <citation type="journal article" date="2021" name="Hortic Res">
        <title>Chromosome-scale assembly of the Dendrobium chrysotoxum genome enhances the understanding of orchid evolution.</title>
        <authorList>
            <person name="Zhang Y."/>
            <person name="Zhang G.Q."/>
            <person name="Zhang D."/>
            <person name="Liu X.D."/>
            <person name="Xu X.Y."/>
            <person name="Sun W.H."/>
            <person name="Yu X."/>
            <person name="Zhu X."/>
            <person name="Wang Z.W."/>
            <person name="Zhao X."/>
            <person name="Zhong W.Y."/>
            <person name="Chen H."/>
            <person name="Yin W.L."/>
            <person name="Huang T."/>
            <person name="Niu S.C."/>
            <person name="Liu Z.J."/>
        </authorList>
    </citation>
    <scope>NUCLEOTIDE SEQUENCE [LARGE SCALE GENOMIC DNA]</scope>
    <source>
        <strain evidence="2">Lindl</strain>
    </source>
</reference>
<keyword evidence="3" id="KW-1185">Reference proteome</keyword>
<evidence type="ECO:0000313" key="2">
    <source>
        <dbReference type="EMBL" id="KAH0459712.1"/>
    </source>
</evidence>
<evidence type="ECO:0000256" key="1">
    <source>
        <dbReference type="SAM" id="MobiDB-lite"/>
    </source>
</evidence>
<evidence type="ECO:0000313" key="3">
    <source>
        <dbReference type="Proteomes" id="UP000775213"/>
    </source>
</evidence>
<dbReference type="EMBL" id="JAGFBR010000011">
    <property type="protein sequence ID" value="KAH0459712.1"/>
    <property type="molecule type" value="Genomic_DNA"/>
</dbReference>
<sequence>MSTGAASLLPTLCSLEASPDHSSSPLPPPGSWLELLAFASSLTSRSGSPPRSESKPPSPLPVRNPSSKIPNRIRSLACRRPCPSQHWHSPLLQCAMEVAGWFVGPILNKIIKACSDYQRTSWMADGLAEGAGKAAREPPQDPSCRFCR</sequence>
<comment type="caution">
    <text evidence="2">The sequence shown here is derived from an EMBL/GenBank/DDBJ whole genome shotgun (WGS) entry which is preliminary data.</text>
</comment>
<gene>
    <name evidence="2" type="ORF">IEQ34_012526</name>
</gene>
<dbReference type="AlphaFoldDB" id="A0AAV7GUN9"/>